<feature type="compositionally biased region" description="Low complexity" evidence="1">
    <location>
        <begin position="189"/>
        <end position="201"/>
    </location>
</feature>
<gene>
    <name evidence="2" type="ORF">BG011_009005</name>
</gene>
<evidence type="ECO:0000313" key="2">
    <source>
        <dbReference type="EMBL" id="KAG0249716.1"/>
    </source>
</evidence>
<reference evidence="2" key="1">
    <citation type="journal article" date="2020" name="Fungal Divers.">
        <title>Resolving the Mortierellaceae phylogeny through synthesis of multi-gene phylogenetics and phylogenomics.</title>
        <authorList>
            <person name="Vandepol N."/>
            <person name="Liber J."/>
            <person name="Desiro A."/>
            <person name="Na H."/>
            <person name="Kennedy M."/>
            <person name="Barry K."/>
            <person name="Grigoriev I.V."/>
            <person name="Miller A.N."/>
            <person name="O'Donnell K."/>
            <person name="Stajich J.E."/>
            <person name="Bonito G."/>
        </authorList>
    </citation>
    <scope>NUCLEOTIDE SEQUENCE</scope>
    <source>
        <strain evidence="2">KOD948</strain>
    </source>
</reference>
<feature type="compositionally biased region" description="Acidic residues" evidence="1">
    <location>
        <begin position="160"/>
        <end position="175"/>
    </location>
</feature>
<feature type="compositionally biased region" description="Polar residues" evidence="1">
    <location>
        <begin position="112"/>
        <end position="121"/>
    </location>
</feature>
<comment type="caution">
    <text evidence="2">The sequence shown here is derived from an EMBL/GenBank/DDBJ whole genome shotgun (WGS) entry which is preliminary data.</text>
</comment>
<evidence type="ECO:0000256" key="1">
    <source>
        <dbReference type="SAM" id="MobiDB-lite"/>
    </source>
</evidence>
<dbReference type="EMBL" id="JAAAJA010000778">
    <property type="protein sequence ID" value="KAG0249716.1"/>
    <property type="molecule type" value="Genomic_DNA"/>
</dbReference>
<feature type="region of interest" description="Disordered" evidence="1">
    <location>
        <begin position="93"/>
        <end position="201"/>
    </location>
</feature>
<name>A0A9P6PNN1_9FUNG</name>
<protein>
    <submittedName>
        <fullName evidence="2">Uncharacterized protein</fullName>
    </submittedName>
</protein>
<proteinExistence type="predicted"/>
<dbReference type="Proteomes" id="UP000726737">
    <property type="component" value="Unassembled WGS sequence"/>
</dbReference>
<organism evidence="2 3">
    <name type="scientific">Mortierella polycephala</name>
    <dbReference type="NCBI Taxonomy" id="41804"/>
    <lineage>
        <taxon>Eukaryota</taxon>
        <taxon>Fungi</taxon>
        <taxon>Fungi incertae sedis</taxon>
        <taxon>Mucoromycota</taxon>
        <taxon>Mortierellomycotina</taxon>
        <taxon>Mortierellomycetes</taxon>
        <taxon>Mortierellales</taxon>
        <taxon>Mortierellaceae</taxon>
        <taxon>Mortierella</taxon>
    </lineage>
</organism>
<feature type="non-terminal residue" evidence="2">
    <location>
        <position position="243"/>
    </location>
</feature>
<dbReference type="AlphaFoldDB" id="A0A9P6PNN1"/>
<keyword evidence="3" id="KW-1185">Reference proteome</keyword>
<evidence type="ECO:0000313" key="3">
    <source>
        <dbReference type="Proteomes" id="UP000726737"/>
    </source>
</evidence>
<sequence length="243" mass="26711">MDVLNAVESVQTSLRLLLEKNGAKGHQSQLAPRTPSELIALAQMVESRPVNMGLLEEYLPEVPIEEQVKIGLGWDSQWKRDDKKRVWETFTVGSRHGDENDPQPITLPVSPPSSKTLNGQNGHHGAGVNGVKESRQDVETPVNTAPIAVPQGQNQQQEQKEEENEEEEELEEWEIEAERRFQDSDVDEAPSLPASKKSPVKPKATTLLVVPEPVTKKISPVLEQAAAKAAAAATTTQPLDQDL</sequence>
<dbReference type="OrthoDB" id="2406564at2759"/>
<accession>A0A9P6PNN1</accession>